<dbReference type="RefSeq" id="WP_034710227.1">
    <property type="nucleotide sequence ID" value="NZ_JPRH01000002.1"/>
</dbReference>
<feature type="chain" id="PRO_5001802390" description="Lipoprotein" evidence="1">
    <location>
        <begin position="21"/>
        <end position="169"/>
    </location>
</feature>
<comment type="caution">
    <text evidence="2">The sequence shown here is derived from an EMBL/GenBank/DDBJ whole genome shotgun (WGS) entry which is preliminary data.</text>
</comment>
<sequence length="169" mass="18674">MLHKTLLISLGLLTLANCNAQKEAKNATGVPVTHNNSHPTKTAQNKINVIYFNEGENKFLKEYDMNVTFKGISEDSRCPQGVNCIWIGAAVAQVEVMGVATRPTTLSLSTIEKADRNYHQSEYFNGYTISLAEVTPYPTSEKDSKALQGKYRIGIIISKEDMQKGSTTK</sequence>
<dbReference type="eggNOG" id="ENOG5033BNR">
    <property type="taxonomic scope" value="Bacteria"/>
</dbReference>
<dbReference type="OrthoDB" id="163809at2"/>
<gene>
    <name evidence="2" type="ORF">IW15_07355</name>
</gene>
<proteinExistence type="predicted"/>
<evidence type="ECO:0008006" key="4">
    <source>
        <dbReference type="Google" id="ProtNLM"/>
    </source>
</evidence>
<keyword evidence="1" id="KW-0732">Signal</keyword>
<name>A0A086AA78_9FLAO</name>
<keyword evidence="3" id="KW-1185">Reference proteome</keyword>
<dbReference type="STRING" id="445961.IW15_07355"/>
<accession>A0A086AA78</accession>
<evidence type="ECO:0000256" key="1">
    <source>
        <dbReference type="SAM" id="SignalP"/>
    </source>
</evidence>
<dbReference type="Proteomes" id="UP000028705">
    <property type="component" value="Unassembled WGS sequence"/>
</dbReference>
<evidence type="ECO:0000313" key="3">
    <source>
        <dbReference type="Proteomes" id="UP000028705"/>
    </source>
</evidence>
<protein>
    <recommendedName>
        <fullName evidence="4">Lipoprotein</fullName>
    </recommendedName>
</protein>
<feature type="signal peptide" evidence="1">
    <location>
        <begin position="1"/>
        <end position="20"/>
    </location>
</feature>
<organism evidence="2 3">
    <name type="scientific">Chryseobacterium soli</name>
    <dbReference type="NCBI Taxonomy" id="445961"/>
    <lineage>
        <taxon>Bacteria</taxon>
        <taxon>Pseudomonadati</taxon>
        <taxon>Bacteroidota</taxon>
        <taxon>Flavobacteriia</taxon>
        <taxon>Flavobacteriales</taxon>
        <taxon>Weeksellaceae</taxon>
        <taxon>Chryseobacterium group</taxon>
        <taxon>Chryseobacterium</taxon>
    </lineage>
</organism>
<reference evidence="2 3" key="1">
    <citation type="submission" date="2014-07" db="EMBL/GenBank/DDBJ databases">
        <title>Genome of Chryseobacterium soli DSM 19298.</title>
        <authorList>
            <person name="Stropko S.J."/>
            <person name="Pipes S.E."/>
            <person name="Newman J."/>
        </authorList>
    </citation>
    <scope>NUCLEOTIDE SEQUENCE [LARGE SCALE GENOMIC DNA]</scope>
    <source>
        <strain evidence="2 3">DSM 19298</strain>
    </source>
</reference>
<dbReference type="AlphaFoldDB" id="A0A086AA78"/>
<evidence type="ECO:0000313" key="2">
    <source>
        <dbReference type="EMBL" id="KFF13592.1"/>
    </source>
</evidence>
<dbReference type="EMBL" id="JPRH01000002">
    <property type="protein sequence ID" value="KFF13592.1"/>
    <property type="molecule type" value="Genomic_DNA"/>
</dbReference>